<evidence type="ECO:0000313" key="2">
    <source>
        <dbReference type="Proteomes" id="UP000317977"/>
    </source>
</evidence>
<sequence length="58" mass="6833">MRRSSERLRLYRKLNGDIRRFTESNISHNSHADLGESLATDENYEGQILPSKRLTFDH</sequence>
<organism evidence="1 2">
    <name type="scientific">Rubripirellula reticaptiva</name>
    <dbReference type="NCBI Taxonomy" id="2528013"/>
    <lineage>
        <taxon>Bacteria</taxon>
        <taxon>Pseudomonadati</taxon>
        <taxon>Planctomycetota</taxon>
        <taxon>Planctomycetia</taxon>
        <taxon>Pirellulales</taxon>
        <taxon>Pirellulaceae</taxon>
        <taxon>Rubripirellula</taxon>
    </lineage>
</organism>
<name>A0A5C6F8Z9_9BACT</name>
<reference evidence="1 2" key="1">
    <citation type="submission" date="2019-02" db="EMBL/GenBank/DDBJ databases">
        <title>Deep-cultivation of Planctomycetes and their phenomic and genomic characterization uncovers novel biology.</title>
        <authorList>
            <person name="Wiegand S."/>
            <person name="Jogler M."/>
            <person name="Boedeker C."/>
            <person name="Pinto D."/>
            <person name="Vollmers J."/>
            <person name="Rivas-Marin E."/>
            <person name="Kohn T."/>
            <person name="Peeters S.H."/>
            <person name="Heuer A."/>
            <person name="Rast P."/>
            <person name="Oberbeckmann S."/>
            <person name="Bunk B."/>
            <person name="Jeske O."/>
            <person name="Meyerdierks A."/>
            <person name="Storesund J.E."/>
            <person name="Kallscheuer N."/>
            <person name="Luecker S."/>
            <person name="Lage O.M."/>
            <person name="Pohl T."/>
            <person name="Merkel B.J."/>
            <person name="Hornburger P."/>
            <person name="Mueller R.-W."/>
            <person name="Bruemmer F."/>
            <person name="Labrenz M."/>
            <person name="Spormann A.M."/>
            <person name="Op Den Camp H."/>
            <person name="Overmann J."/>
            <person name="Amann R."/>
            <person name="Jetten M.S.M."/>
            <person name="Mascher T."/>
            <person name="Medema M.H."/>
            <person name="Devos D.P."/>
            <person name="Kaster A.-K."/>
            <person name="Ovreas L."/>
            <person name="Rohde M."/>
            <person name="Galperin M.Y."/>
            <person name="Jogler C."/>
        </authorList>
    </citation>
    <scope>NUCLEOTIDE SEQUENCE [LARGE SCALE GENOMIC DNA]</scope>
    <source>
        <strain evidence="1 2">Poly59</strain>
    </source>
</reference>
<dbReference type="AlphaFoldDB" id="A0A5C6F8Z9"/>
<evidence type="ECO:0000313" key="1">
    <source>
        <dbReference type="EMBL" id="TWU57868.1"/>
    </source>
</evidence>
<dbReference type="EMBL" id="SJPX01000001">
    <property type="protein sequence ID" value="TWU57868.1"/>
    <property type="molecule type" value="Genomic_DNA"/>
</dbReference>
<accession>A0A5C6F8Z9</accession>
<comment type="caution">
    <text evidence="1">The sequence shown here is derived from an EMBL/GenBank/DDBJ whole genome shotgun (WGS) entry which is preliminary data.</text>
</comment>
<dbReference type="Proteomes" id="UP000317977">
    <property type="component" value="Unassembled WGS sequence"/>
</dbReference>
<keyword evidence="2" id="KW-1185">Reference proteome</keyword>
<protein>
    <submittedName>
        <fullName evidence="1">Uncharacterized protein</fullName>
    </submittedName>
</protein>
<gene>
    <name evidence="1" type="ORF">Poly59_07770</name>
</gene>
<proteinExistence type="predicted"/>